<feature type="compositionally biased region" description="Basic and acidic residues" evidence="12">
    <location>
        <begin position="331"/>
        <end position="358"/>
    </location>
</feature>
<feature type="binding site" evidence="10">
    <location>
        <position position="570"/>
    </location>
    <ligand>
        <name>Zn(2+)</name>
        <dbReference type="ChEBI" id="CHEBI:29105"/>
    </ligand>
</feature>
<evidence type="ECO:0000259" key="13">
    <source>
        <dbReference type="PROSITE" id="PS51131"/>
    </source>
</evidence>
<evidence type="ECO:0000256" key="9">
    <source>
        <dbReference type="ARBA" id="ARBA00049666"/>
    </source>
</evidence>
<evidence type="ECO:0000256" key="7">
    <source>
        <dbReference type="ARBA" id="ARBA00023054"/>
    </source>
</evidence>
<keyword evidence="5 10" id="KW-0862">Zinc</keyword>
<keyword evidence="15" id="KW-1185">Reference proteome</keyword>
<proteinExistence type="inferred from homology"/>
<dbReference type="OrthoDB" id="25344at2157"/>
<keyword evidence="6" id="KW-0067">ATP-binding</keyword>
<evidence type="ECO:0000256" key="11">
    <source>
        <dbReference type="SAM" id="Coils"/>
    </source>
</evidence>
<dbReference type="GO" id="GO:0006302">
    <property type="term" value="P:double-strand break repair"/>
    <property type="evidence" value="ECO:0007669"/>
    <property type="project" value="InterPro"/>
</dbReference>
<comment type="caution">
    <text evidence="14">The sequence shown here is derived from an EMBL/GenBank/DDBJ whole genome shotgun (WGS) entry which is preliminary data.</text>
</comment>
<evidence type="ECO:0000256" key="8">
    <source>
        <dbReference type="ARBA" id="ARBA00023204"/>
    </source>
</evidence>
<organism evidence="14 15">
    <name type="scientific">Halococcus salifodinae DSM 8989</name>
    <dbReference type="NCBI Taxonomy" id="1227456"/>
    <lineage>
        <taxon>Archaea</taxon>
        <taxon>Methanobacteriati</taxon>
        <taxon>Methanobacteriota</taxon>
        <taxon>Stenosarchaea group</taxon>
        <taxon>Halobacteria</taxon>
        <taxon>Halobacteriales</taxon>
        <taxon>Halococcaceae</taxon>
        <taxon>Halococcus</taxon>
    </lineage>
</organism>
<dbReference type="Gene3D" id="3.40.50.300">
    <property type="entry name" value="P-loop containing nucleotide triphosphate hydrolases"/>
    <property type="match status" value="2"/>
</dbReference>
<dbReference type="STRING" id="1227456.C450_13682"/>
<dbReference type="GO" id="GO:0046872">
    <property type="term" value="F:metal ion binding"/>
    <property type="evidence" value="ECO:0007669"/>
    <property type="project" value="UniProtKB-UniRule"/>
</dbReference>
<dbReference type="InterPro" id="IPR038729">
    <property type="entry name" value="Rad50/SbcC_AAA"/>
</dbReference>
<dbReference type="Pfam" id="PF13476">
    <property type="entry name" value="AAA_23"/>
    <property type="match status" value="1"/>
</dbReference>
<keyword evidence="8" id="KW-0234">DNA repair</keyword>
<evidence type="ECO:0000256" key="3">
    <source>
        <dbReference type="ARBA" id="ARBA00022763"/>
    </source>
</evidence>
<dbReference type="SUPFAM" id="SSF75712">
    <property type="entry name" value="Rad50 coiled-coil Zn hook"/>
    <property type="match status" value="1"/>
</dbReference>
<feature type="region of interest" description="Disordered" evidence="12">
    <location>
        <begin position="311"/>
        <end position="371"/>
    </location>
</feature>
<keyword evidence="1 10" id="KW-0479">Metal-binding</keyword>
<sequence length="1105" mass="123811">MKIKRLRLENVRSYDDQTVEFPDGVILVHGENGSGKTSLLMGIFGGLFLSKITSVGSNSFTLEDLVRRGEDSACVELVFEVGGTAYTTEWRLHRTSTASTAELTSSALSNPVTGVRDVRAAVVQLVGLDAEDFASSVYVKQGEVDRLIDDEDRTTTIDSLLGLDEIDNHTERMKQARRAAGRVREANAERRRGHQEDRDEYDRDEADFQREITALTDDIEAAEGDVETAEEYLGRLKDHRREKTAALDRYEDLVEKARAKAEQVERVEAKRGEQQSAIEDAESAIEDAEDEIERIEAEIADLGEGVEYDLGDEESAEAAREGVTAALTEASAERATAESKLESAREEHERLVDEREAATETLDELTDERESLRERYESIEERAEAAESAIEEAIGKRDRRAASFLPKPEAADVTDEHREAVGERLDTLCEKREAATNALTEARTKREVKASALEEARAELADLEERLDSLGEQRTTICEEIEAAKAEVEAAEGELAERVENLASDGDELGIAVSIESLGEARNDHLPARRDELTDALGDAKSAIAALNTEERQYTEDLDELRNLGEGGTCPTCGQAVSEAHVEDEIAELEDELADMRERKAAKESEREAIAAERADLDGLRERITETIEYRDDALEARREKLDDLCERESDIDAEVAETSGEADAMGEEIARIEGQLDDFDERIAALETDESEAREGVSTGEAVIEGFETVAERREALEVAETEREDVVDDIRDIENDIEEKQSEVESLDGALDSQRGTVENRETALAEARERVEAVEEAKSTVEGAVERYDTIDDHEATISRATQRIAGAERAIEDFNEQLATLDRELAKVEEELDEHDGRDEIEAEIRETEARIEKREATREEYATRVRRLRDERSKLEIERDNLERLNERIERCERKERWADDVYQEIEMVLSVYQRVKSELREEYLAYINEYTNEVFGKIYKNTGYQQVQIEEIHNERRETYDYAIRLLRDDGARENPTNASGGERAIVNLALRAGIYRLIAEMGGGDRSTLPPFILDEPTTFLDEGHVGQLERMLRTLDDWDVPQVIVVSHDERLIHGADHECAVRKDAATKTSRAEMHVAGQSRGADGGDVGVASGGDD</sequence>
<protein>
    <submittedName>
        <fullName evidence="14">SMC domain-containing protein</fullName>
    </submittedName>
</protein>
<evidence type="ECO:0000313" key="14">
    <source>
        <dbReference type="EMBL" id="EMA50731.1"/>
    </source>
</evidence>
<evidence type="ECO:0000256" key="6">
    <source>
        <dbReference type="ARBA" id="ARBA00022840"/>
    </source>
</evidence>
<comment type="similarity">
    <text evidence="9">Belongs to the Sph1/Sph2 family.</text>
</comment>
<feature type="coiled-coil region" evidence="11">
    <location>
        <begin position="663"/>
        <end position="690"/>
    </location>
</feature>
<accession>M0MYP5</accession>
<dbReference type="InterPro" id="IPR013134">
    <property type="entry name" value="Zn_hook_RAD50"/>
</dbReference>
<feature type="compositionally biased region" description="Basic and acidic residues" evidence="12">
    <location>
        <begin position="182"/>
        <end position="204"/>
    </location>
</feature>
<keyword evidence="4" id="KW-0378">Hydrolase</keyword>
<gene>
    <name evidence="14" type="ORF">C450_13682</name>
</gene>
<dbReference type="PANTHER" id="PTHR32114:SF2">
    <property type="entry name" value="ABC TRANSPORTER ABCH.3"/>
    <property type="match status" value="1"/>
</dbReference>
<evidence type="ECO:0000256" key="1">
    <source>
        <dbReference type="ARBA" id="ARBA00022723"/>
    </source>
</evidence>
<keyword evidence="2" id="KW-0547">Nucleotide-binding</keyword>
<feature type="binding site" evidence="10">
    <location>
        <position position="573"/>
    </location>
    <ligand>
        <name>Zn(2+)</name>
        <dbReference type="ChEBI" id="CHEBI:29105"/>
    </ligand>
</feature>
<feature type="coiled-coil region" evidence="11">
    <location>
        <begin position="530"/>
        <end position="623"/>
    </location>
</feature>
<name>M0MYP5_9EURY</name>
<evidence type="ECO:0000256" key="10">
    <source>
        <dbReference type="PROSITE-ProRule" id="PRU00471"/>
    </source>
</evidence>
<reference evidence="14 15" key="1">
    <citation type="journal article" date="2014" name="PLoS Genet.">
        <title>Phylogenetically driven sequencing of extremely halophilic archaea reveals strategies for static and dynamic osmo-response.</title>
        <authorList>
            <person name="Becker E.A."/>
            <person name="Seitzer P.M."/>
            <person name="Tritt A."/>
            <person name="Larsen D."/>
            <person name="Krusor M."/>
            <person name="Yao A.I."/>
            <person name="Wu D."/>
            <person name="Madern D."/>
            <person name="Eisen J.A."/>
            <person name="Darling A.E."/>
            <person name="Facciotti M.T."/>
        </authorList>
    </citation>
    <scope>NUCLEOTIDE SEQUENCE [LARGE SCALE GENOMIC DNA]</scope>
    <source>
        <strain evidence="14 15">DSM 8989</strain>
    </source>
</reference>
<dbReference type="GO" id="GO:0005524">
    <property type="term" value="F:ATP binding"/>
    <property type="evidence" value="ECO:0007669"/>
    <property type="project" value="UniProtKB-KW"/>
</dbReference>
<feature type="compositionally biased region" description="Gly residues" evidence="12">
    <location>
        <begin position="1092"/>
        <end position="1105"/>
    </location>
</feature>
<dbReference type="Gene3D" id="1.10.287.510">
    <property type="entry name" value="Helix hairpin bin"/>
    <property type="match status" value="1"/>
</dbReference>
<dbReference type="PROSITE" id="PS51131">
    <property type="entry name" value="ZN_HOOK"/>
    <property type="match status" value="1"/>
</dbReference>
<dbReference type="GO" id="GO:0016887">
    <property type="term" value="F:ATP hydrolysis activity"/>
    <property type="evidence" value="ECO:0007669"/>
    <property type="project" value="InterPro"/>
</dbReference>
<dbReference type="EMBL" id="AOME01000070">
    <property type="protein sequence ID" value="EMA50731.1"/>
    <property type="molecule type" value="Genomic_DNA"/>
</dbReference>
<dbReference type="InterPro" id="IPR027417">
    <property type="entry name" value="P-loop_NTPase"/>
</dbReference>
<evidence type="ECO:0000256" key="12">
    <source>
        <dbReference type="SAM" id="MobiDB-lite"/>
    </source>
</evidence>
<feature type="region of interest" description="Disordered" evidence="12">
    <location>
        <begin position="1084"/>
        <end position="1105"/>
    </location>
</feature>
<keyword evidence="7 11" id="KW-0175">Coiled coil</keyword>
<feature type="coiled-coil region" evidence="11">
    <location>
        <begin position="718"/>
        <end position="928"/>
    </location>
</feature>
<evidence type="ECO:0000256" key="4">
    <source>
        <dbReference type="ARBA" id="ARBA00022801"/>
    </source>
</evidence>
<dbReference type="PANTHER" id="PTHR32114">
    <property type="entry name" value="ABC TRANSPORTER ABCH.3"/>
    <property type="match status" value="1"/>
</dbReference>
<dbReference type="SUPFAM" id="SSF52540">
    <property type="entry name" value="P-loop containing nucleoside triphosphate hydrolases"/>
    <property type="match status" value="2"/>
</dbReference>
<feature type="coiled-coil region" evidence="11">
    <location>
        <begin position="425"/>
        <end position="501"/>
    </location>
</feature>
<dbReference type="RefSeq" id="WP_005044256.1">
    <property type="nucleotide sequence ID" value="NZ_AOME01000070.1"/>
</dbReference>
<evidence type="ECO:0000256" key="2">
    <source>
        <dbReference type="ARBA" id="ARBA00022741"/>
    </source>
</evidence>
<dbReference type="Proteomes" id="UP000011625">
    <property type="component" value="Unassembled WGS sequence"/>
</dbReference>
<evidence type="ECO:0000313" key="15">
    <source>
        <dbReference type="Proteomes" id="UP000011625"/>
    </source>
</evidence>
<feature type="domain" description="Zinc-hook" evidence="13">
    <location>
        <begin position="523"/>
        <end position="622"/>
    </location>
</feature>
<dbReference type="PATRIC" id="fig|1227456.3.peg.2768"/>
<dbReference type="AlphaFoldDB" id="M0MYP5"/>
<evidence type="ECO:0000256" key="5">
    <source>
        <dbReference type="ARBA" id="ARBA00022833"/>
    </source>
</evidence>
<feature type="region of interest" description="Disordered" evidence="12">
    <location>
        <begin position="178"/>
        <end position="204"/>
    </location>
</feature>
<keyword evidence="3" id="KW-0227">DNA damage</keyword>